<keyword evidence="3" id="KW-1185">Reference proteome</keyword>
<organism evidence="2 3">
    <name type="scientific">Halobacillus yeomjeoni</name>
    <dbReference type="NCBI Taxonomy" id="311194"/>
    <lineage>
        <taxon>Bacteria</taxon>
        <taxon>Bacillati</taxon>
        <taxon>Bacillota</taxon>
        <taxon>Bacilli</taxon>
        <taxon>Bacillales</taxon>
        <taxon>Bacillaceae</taxon>
        <taxon>Halobacillus</taxon>
    </lineage>
</organism>
<proteinExistence type="predicted"/>
<feature type="transmembrane region" description="Helical" evidence="1">
    <location>
        <begin position="28"/>
        <end position="45"/>
    </location>
</feature>
<evidence type="ECO:0000313" key="3">
    <source>
        <dbReference type="Proteomes" id="UP000614490"/>
    </source>
</evidence>
<dbReference type="Pfam" id="PF04854">
    <property type="entry name" value="DUF624"/>
    <property type="match status" value="1"/>
</dbReference>
<evidence type="ECO:0000256" key="1">
    <source>
        <dbReference type="SAM" id="Phobius"/>
    </source>
</evidence>
<keyword evidence="1" id="KW-1133">Transmembrane helix</keyword>
<feature type="transmembrane region" description="Helical" evidence="1">
    <location>
        <begin position="131"/>
        <end position="157"/>
    </location>
</feature>
<feature type="transmembrane region" description="Helical" evidence="1">
    <location>
        <begin position="51"/>
        <end position="75"/>
    </location>
</feature>
<comment type="caution">
    <text evidence="2">The sequence shown here is derived from an EMBL/GenBank/DDBJ whole genome shotgun (WGS) entry which is preliminary data.</text>
</comment>
<feature type="transmembrane region" description="Helical" evidence="1">
    <location>
        <begin position="199"/>
        <end position="221"/>
    </location>
</feature>
<accession>A0A931HW67</accession>
<reference evidence="2 3" key="1">
    <citation type="journal article" date="2005" name="Int. J. Syst. Evol. Microbiol.">
        <title>Halobacillus yeomjeoni sp. nov., isolated from a marine solar saltern in Korea.</title>
        <authorList>
            <person name="Yoon J.H."/>
            <person name="Kang S.J."/>
            <person name="Lee C.H."/>
            <person name="Oh H.W."/>
            <person name="Oh T.K."/>
        </authorList>
    </citation>
    <scope>NUCLEOTIDE SEQUENCE [LARGE SCALE GENOMIC DNA]</scope>
    <source>
        <strain evidence="2 3">KCTC 3957</strain>
    </source>
</reference>
<dbReference type="InterPro" id="IPR006938">
    <property type="entry name" value="DUF624"/>
</dbReference>
<name>A0A931HW67_9BACI</name>
<sequence>MNQTSGVKGGLYAVSEWIMRFSLVNLQWTLYNLPTALILISMLNSQSVDEVLILLVPLILFVPLTFFPATTAMFAKAREWVRPDQGENPDQSYFHYYKQNYKTSSKSGFLFTILWIILAADIYYFSNHNVWMTNLFLIMGIILFVFNLTYFCVTVHYELRIKDTLKQSLLLTLTSPVMFLAMFISTGIILYLSLAIFPLLIPIFSGTIIAFLSFSAFYRLVLKLNQNQNH</sequence>
<dbReference type="AlphaFoldDB" id="A0A931HW67"/>
<dbReference type="EMBL" id="JADZSC010000002">
    <property type="protein sequence ID" value="MBH0230633.1"/>
    <property type="molecule type" value="Genomic_DNA"/>
</dbReference>
<dbReference type="Proteomes" id="UP000614490">
    <property type="component" value="Unassembled WGS sequence"/>
</dbReference>
<keyword evidence="1" id="KW-0812">Transmembrane</keyword>
<dbReference type="RefSeq" id="WP_197317256.1">
    <property type="nucleotide sequence ID" value="NZ_JADZSC010000002.1"/>
</dbReference>
<keyword evidence="1" id="KW-0472">Membrane</keyword>
<feature type="transmembrane region" description="Helical" evidence="1">
    <location>
        <begin position="169"/>
        <end position="193"/>
    </location>
</feature>
<gene>
    <name evidence="2" type="ORF">H0267_10445</name>
</gene>
<protein>
    <submittedName>
        <fullName evidence="2">DUF624 domain-containing protein</fullName>
    </submittedName>
</protein>
<evidence type="ECO:0000313" key="2">
    <source>
        <dbReference type="EMBL" id="MBH0230633.1"/>
    </source>
</evidence>
<feature type="transmembrane region" description="Helical" evidence="1">
    <location>
        <begin position="108"/>
        <end position="125"/>
    </location>
</feature>